<dbReference type="Gene3D" id="3.60.15.10">
    <property type="entry name" value="Ribonuclease Z/Hydroxyacylglutathione hydrolase-like"/>
    <property type="match status" value="1"/>
</dbReference>
<dbReference type="AlphaFoldDB" id="A0AAP6BEA9"/>
<dbReference type="Proteomes" id="UP001272987">
    <property type="component" value="Unassembled WGS sequence"/>
</dbReference>
<evidence type="ECO:0000313" key="4">
    <source>
        <dbReference type="Proteomes" id="UP001282288"/>
    </source>
</evidence>
<evidence type="ECO:0000313" key="2">
    <source>
        <dbReference type="EMBL" id="MDX3024398.1"/>
    </source>
</evidence>
<evidence type="ECO:0000313" key="3">
    <source>
        <dbReference type="Proteomes" id="UP001272987"/>
    </source>
</evidence>
<dbReference type="SUPFAM" id="SSF56281">
    <property type="entry name" value="Metallo-hydrolase/oxidoreductase"/>
    <property type="match status" value="1"/>
</dbReference>
<organism evidence="1 4">
    <name type="scientific">Streptomyces acidiscabies</name>
    <dbReference type="NCBI Taxonomy" id="42234"/>
    <lineage>
        <taxon>Bacteria</taxon>
        <taxon>Bacillati</taxon>
        <taxon>Actinomycetota</taxon>
        <taxon>Actinomycetes</taxon>
        <taxon>Kitasatosporales</taxon>
        <taxon>Streptomycetaceae</taxon>
        <taxon>Streptomyces</taxon>
    </lineage>
</organism>
<evidence type="ECO:0008006" key="5">
    <source>
        <dbReference type="Google" id="ProtNLM"/>
    </source>
</evidence>
<name>A0AAP6BEA9_9ACTN</name>
<dbReference type="EMBL" id="JARAWC010000020">
    <property type="protein sequence ID" value="MDX2963151.1"/>
    <property type="molecule type" value="Genomic_DNA"/>
</dbReference>
<dbReference type="GeneID" id="69808974"/>
<comment type="caution">
    <text evidence="1">The sequence shown here is derived from an EMBL/GenBank/DDBJ whole genome shotgun (WGS) entry which is preliminary data.</text>
</comment>
<dbReference type="Proteomes" id="UP001282288">
    <property type="component" value="Unassembled WGS sequence"/>
</dbReference>
<proteinExistence type="predicted"/>
<dbReference type="RefSeq" id="WP_010355885.1">
    <property type="nucleotide sequence ID" value="NZ_BCMK01000020.1"/>
</dbReference>
<gene>
    <name evidence="1" type="ORF">PV399_26030</name>
    <name evidence="2" type="ORF">PV666_41975</name>
</gene>
<dbReference type="InterPro" id="IPR036866">
    <property type="entry name" value="RibonucZ/Hydroxyglut_hydro"/>
</dbReference>
<keyword evidence="3" id="KW-1185">Reference proteome</keyword>
<dbReference type="EMBL" id="JARAWP010000034">
    <property type="protein sequence ID" value="MDX3024398.1"/>
    <property type="molecule type" value="Genomic_DNA"/>
</dbReference>
<evidence type="ECO:0000313" key="1">
    <source>
        <dbReference type="EMBL" id="MDX2963151.1"/>
    </source>
</evidence>
<accession>A0AAP6BEA9</accession>
<reference evidence="1 3" key="1">
    <citation type="journal article" date="2023" name="Microb. Genom.">
        <title>Mesoterricola silvestris gen. nov., sp. nov., Mesoterricola sediminis sp. nov., Geothrix oryzae sp. nov., Geothrix edaphica sp. nov., Geothrix rubra sp. nov., and Geothrix limicola sp. nov., six novel members of Acidobacteriota isolated from soils.</title>
        <authorList>
            <person name="Weisberg A.J."/>
            <person name="Pearce E."/>
            <person name="Kramer C.G."/>
            <person name="Chang J.H."/>
            <person name="Clarke C.R."/>
        </authorList>
    </citation>
    <scope>NUCLEOTIDE SEQUENCE</scope>
    <source>
        <strain evidence="2 3">NB05-1H</strain>
        <strain evidence="1">NRRL_B-16521</strain>
    </source>
</reference>
<sequence>MAEPEWAQRHVLEAQALEPQVRTVAESEEAFPGARVRLTPGHTVYVIEAGGKRVVFGDAFHSPLQITRPPWENTIGFAVHFPDPFGMSASRAREDARLW</sequence>
<protein>
    <recommendedName>
        <fullName evidence="5">Metallo-beta-lactamase domain-containing protein</fullName>
    </recommendedName>
</protein>